<dbReference type="AlphaFoldDB" id="A0AA46Y8V7"/>
<organism evidence="2 3">
    <name type="scientific">Xanthomonas sacchari</name>
    <dbReference type="NCBI Taxonomy" id="56458"/>
    <lineage>
        <taxon>Bacteria</taxon>
        <taxon>Pseudomonadati</taxon>
        <taxon>Pseudomonadota</taxon>
        <taxon>Gammaproteobacteria</taxon>
        <taxon>Lysobacterales</taxon>
        <taxon>Lysobacteraceae</taxon>
        <taxon>Xanthomonas</taxon>
    </lineage>
</organism>
<feature type="transmembrane region" description="Helical" evidence="1">
    <location>
        <begin position="256"/>
        <end position="275"/>
    </location>
</feature>
<reference evidence="2" key="1">
    <citation type="submission" date="2022-06" db="EMBL/GenBank/DDBJ databases">
        <title>Dynamics of rice microbiomes reveals core vertical transmitted seed endophytes.</title>
        <authorList>
            <person name="Liao K."/>
            <person name="Zhang X."/>
        </authorList>
    </citation>
    <scope>NUCLEOTIDE SEQUENCE</scope>
    <source>
        <strain evidence="2">JR3-14</strain>
    </source>
</reference>
<proteinExistence type="predicted"/>
<gene>
    <name evidence="2" type="ORF">NG824_00230</name>
</gene>
<evidence type="ECO:0000313" key="3">
    <source>
        <dbReference type="Proteomes" id="UP001164392"/>
    </source>
</evidence>
<keyword evidence="1" id="KW-1133">Transmembrane helix</keyword>
<keyword evidence="1" id="KW-0812">Transmembrane</keyword>
<evidence type="ECO:0000256" key="1">
    <source>
        <dbReference type="SAM" id="Phobius"/>
    </source>
</evidence>
<keyword evidence="1" id="KW-0472">Membrane</keyword>
<protein>
    <submittedName>
        <fullName evidence="2">Uncharacterized protein</fullName>
    </submittedName>
</protein>
<dbReference type="RefSeq" id="WP_267093203.1">
    <property type="nucleotide sequence ID" value="NZ_CP099534.1"/>
</dbReference>
<dbReference type="EMBL" id="CP099534">
    <property type="protein sequence ID" value="UYK88933.1"/>
    <property type="molecule type" value="Genomic_DNA"/>
</dbReference>
<sequence>MTDARKNRTRFNNIWPATFLFPAEEALVHRLAKHNLVSIFLPANLVHVENHGFHSLLAHCIDALDYLPLRPDFAFDQIWKALDAEFFRLVEVSANTNSQSRFSVFATYIASSPNCSNSHFALAPHIPLQTCEFFAKRLLDSTAYPNEQHSEKFMKRVKATLGAGLLAAIGAKYDIDWLMPDKRADTQRRLGGLFKLIIGGNKITLDANSYQLSPAEVARLLISTVLPQFRNERFHGSVRPPFRSSSATLKTYAHSYFLLIYAYALICEVFLYRAFGVLSTQDVVDTTSTNLNRLLQVLGDQESA</sequence>
<name>A0AA46Y8V7_9XANT</name>
<evidence type="ECO:0000313" key="2">
    <source>
        <dbReference type="EMBL" id="UYK88933.1"/>
    </source>
</evidence>
<accession>A0AA46Y8V7</accession>
<dbReference type="Proteomes" id="UP001164392">
    <property type="component" value="Chromosome"/>
</dbReference>